<evidence type="ECO:0000313" key="2">
    <source>
        <dbReference type="Proteomes" id="UP001500325"/>
    </source>
</evidence>
<dbReference type="Proteomes" id="UP001500325">
    <property type="component" value="Unassembled WGS sequence"/>
</dbReference>
<accession>A0ABP8X9Q9</accession>
<evidence type="ECO:0008006" key="3">
    <source>
        <dbReference type="Google" id="ProtNLM"/>
    </source>
</evidence>
<evidence type="ECO:0000313" key="1">
    <source>
        <dbReference type="EMBL" id="GAA4703693.1"/>
    </source>
</evidence>
<proteinExistence type="predicted"/>
<sequence>MAFATITAIPAGTLAGYREIAALVAGAGRPDGLLVQVAGESEQGLQIVSVWESGVQHDRFVAERLHPALRRAGLSADPGPRHVEFEVGELGIAAALAPSGS</sequence>
<keyword evidence="2" id="KW-1185">Reference proteome</keyword>
<name>A0ABP8X9Q9_9PSEU</name>
<reference evidence="2" key="1">
    <citation type="journal article" date="2019" name="Int. J. Syst. Evol. Microbiol.">
        <title>The Global Catalogue of Microorganisms (GCM) 10K type strain sequencing project: providing services to taxonomists for standard genome sequencing and annotation.</title>
        <authorList>
            <consortium name="The Broad Institute Genomics Platform"/>
            <consortium name="The Broad Institute Genome Sequencing Center for Infectious Disease"/>
            <person name="Wu L."/>
            <person name="Ma J."/>
        </authorList>
    </citation>
    <scope>NUCLEOTIDE SEQUENCE [LARGE SCALE GENOMIC DNA]</scope>
    <source>
        <strain evidence="2">JCM 18055</strain>
    </source>
</reference>
<organism evidence="1 2">
    <name type="scientific">Pseudonocardia yuanmonensis</name>
    <dbReference type="NCBI Taxonomy" id="1095914"/>
    <lineage>
        <taxon>Bacteria</taxon>
        <taxon>Bacillati</taxon>
        <taxon>Actinomycetota</taxon>
        <taxon>Actinomycetes</taxon>
        <taxon>Pseudonocardiales</taxon>
        <taxon>Pseudonocardiaceae</taxon>
        <taxon>Pseudonocardia</taxon>
    </lineage>
</organism>
<dbReference type="RefSeq" id="WP_345383097.1">
    <property type="nucleotide sequence ID" value="NZ_BAABIC010000019.1"/>
</dbReference>
<gene>
    <name evidence="1" type="ORF">GCM10023215_49070</name>
</gene>
<protein>
    <recommendedName>
        <fullName evidence="3">ABM domain-containing protein</fullName>
    </recommendedName>
</protein>
<comment type="caution">
    <text evidence="1">The sequence shown here is derived from an EMBL/GenBank/DDBJ whole genome shotgun (WGS) entry which is preliminary data.</text>
</comment>
<dbReference type="EMBL" id="BAABIC010000019">
    <property type="protein sequence ID" value="GAA4703693.1"/>
    <property type="molecule type" value="Genomic_DNA"/>
</dbReference>